<keyword evidence="3" id="KW-1185">Reference proteome</keyword>
<comment type="caution">
    <text evidence="2">The sequence shown here is derived from an EMBL/GenBank/DDBJ whole genome shotgun (WGS) entry which is preliminary data.</text>
</comment>
<protein>
    <submittedName>
        <fullName evidence="2">Uncharacterized protein</fullName>
    </submittedName>
</protein>
<sequence>MAMSLNACVNRKHPRTSGHSSKFPLKSEWSIILLCPHLNELTTCAVKIPSFRLILRFVTCPSQVTVDVCDSVCHSPGEKVKLDGNVHPLCSPDLSKSDFHFVLI</sequence>
<dbReference type="AlphaFoldDB" id="A0A4Y2PGU2"/>
<evidence type="ECO:0000313" key="2">
    <source>
        <dbReference type="EMBL" id="GBN50163.1"/>
    </source>
</evidence>
<name>A0A4Y2PGU2_ARAVE</name>
<accession>A0A4Y2PGU2</accession>
<evidence type="ECO:0000313" key="3">
    <source>
        <dbReference type="Proteomes" id="UP000499080"/>
    </source>
</evidence>
<proteinExistence type="predicted"/>
<gene>
    <name evidence="2" type="ORF">AVEN_262818_1</name>
</gene>
<evidence type="ECO:0000256" key="1">
    <source>
        <dbReference type="SAM" id="MobiDB-lite"/>
    </source>
</evidence>
<dbReference type="Proteomes" id="UP000499080">
    <property type="component" value="Unassembled WGS sequence"/>
</dbReference>
<dbReference type="EMBL" id="BGPR01011203">
    <property type="protein sequence ID" value="GBN50163.1"/>
    <property type="molecule type" value="Genomic_DNA"/>
</dbReference>
<organism evidence="2 3">
    <name type="scientific">Araneus ventricosus</name>
    <name type="common">Orbweaver spider</name>
    <name type="synonym">Epeira ventricosa</name>
    <dbReference type="NCBI Taxonomy" id="182803"/>
    <lineage>
        <taxon>Eukaryota</taxon>
        <taxon>Metazoa</taxon>
        <taxon>Ecdysozoa</taxon>
        <taxon>Arthropoda</taxon>
        <taxon>Chelicerata</taxon>
        <taxon>Arachnida</taxon>
        <taxon>Araneae</taxon>
        <taxon>Araneomorphae</taxon>
        <taxon>Entelegynae</taxon>
        <taxon>Araneoidea</taxon>
        <taxon>Araneidae</taxon>
        <taxon>Araneus</taxon>
    </lineage>
</organism>
<reference evidence="2 3" key="1">
    <citation type="journal article" date="2019" name="Sci. Rep.">
        <title>Orb-weaving spider Araneus ventricosus genome elucidates the spidroin gene catalogue.</title>
        <authorList>
            <person name="Kono N."/>
            <person name="Nakamura H."/>
            <person name="Ohtoshi R."/>
            <person name="Moran D.A.P."/>
            <person name="Shinohara A."/>
            <person name="Yoshida Y."/>
            <person name="Fujiwara M."/>
            <person name="Mori M."/>
            <person name="Tomita M."/>
            <person name="Arakawa K."/>
        </authorList>
    </citation>
    <scope>NUCLEOTIDE SEQUENCE [LARGE SCALE GENOMIC DNA]</scope>
</reference>
<feature type="region of interest" description="Disordered" evidence="1">
    <location>
        <begin position="1"/>
        <end position="21"/>
    </location>
</feature>